<keyword evidence="5" id="KW-1185">Reference proteome</keyword>
<evidence type="ECO:0000259" key="3">
    <source>
        <dbReference type="Pfam" id="PF00892"/>
    </source>
</evidence>
<evidence type="ECO:0000313" key="4">
    <source>
        <dbReference type="EMBL" id="RNB74190.1"/>
    </source>
</evidence>
<name>A0A3M8CEU0_9BACL</name>
<dbReference type="GO" id="GO:0016020">
    <property type="term" value="C:membrane"/>
    <property type="evidence" value="ECO:0007669"/>
    <property type="project" value="InterPro"/>
</dbReference>
<protein>
    <recommendedName>
        <fullName evidence="3">EamA domain-containing protein</fullName>
    </recommendedName>
</protein>
<reference evidence="4 5" key="1">
    <citation type="submission" date="2018-10" db="EMBL/GenBank/DDBJ databases">
        <title>Phylogenomics of Brevibacillus.</title>
        <authorList>
            <person name="Dunlap C."/>
        </authorList>
    </citation>
    <scope>NUCLEOTIDE SEQUENCE [LARGE SCALE GENOMIC DNA]</scope>
    <source>
        <strain evidence="4 5">JCM 12215</strain>
    </source>
</reference>
<proteinExistence type="inferred from homology"/>
<dbReference type="OrthoDB" id="9799821at2"/>
<feature type="transmembrane region" description="Helical" evidence="2">
    <location>
        <begin position="35"/>
        <end position="55"/>
    </location>
</feature>
<dbReference type="Pfam" id="PF00892">
    <property type="entry name" value="EamA"/>
    <property type="match status" value="1"/>
</dbReference>
<comment type="similarity">
    <text evidence="1">Belongs to the EamA transporter family.</text>
</comment>
<dbReference type="Proteomes" id="UP000282028">
    <property type="component" value="Unassembled WGS sequence"/>
</dbReference>
<dbReference type="RefSeq" id="WP_122909050.1">
    <property type="nucleotide sequence ID" value="NZ_CBCSBE010000003.1"/>
</dbReference>
<organism evidence="4 5">
    <name type="scientific">Brevibacillus invocatus</name>
    <dbReference type="NCBI Taxonomy" id="173959"/>
    <lineage>
        <taxon>Bacteria</taxon>
        <taxon>Bacillati</taxon>
        <taxon>Bacillota</taxon>
        <taxon>Bacilli</taxon>
        <taxon>Bacillales</taxon>
        <taxon>Paenibacillaceae</taxon>
        <taxon>Brevibacillus</taxon>
    </lineage>
</organism>
<evidence type="ECO:0000256" key="1">
    <source>
        <dbReference type="ARBA" id="ARBA00007362"/>
    </source>
</evidence>
<feature type="domain" description="EamA" evidence="3">
    <location>
        <begin position="7"/>
        <end position="61"/>
    </location>
</feature>
<dbReference type="AlphaFoldDB" id="A0A3M8CEU0"/>
<keyword evidence="2" id="KW-1133">Transmembrane helix</keyword>
<dbReference type="EMBL" id="RHHR01000015">
    <property type="protein sequence ID" value="RNB74190.1"/>
    <property type="molecule type" value="Genomic_DNA"/>
</dbReference>
<keyword evidence="2" id="KW-0472">Membrane</keyword>
<comment type="caution">
    <text evidence="4">The sequence shown here is derived from an EMBL/GenBank/DDBJ whole genome shotgun (WGS) entry which is preliminary data.</text>
</comment>
<gene>
    <name evidence="4" type="ORF">EDM52_11085</name>
</gene>
<keyword evidence="2" id="KW-0812">Transmembrane</keyword>
<dbReference type="InterPro" id="IPR000620">
    <property type="entry name" value="EamA_dom"/>
</dbReference>
<evidence type="ECO:0000256" key="2">
    <source>
        <dbReference type="SAM" id="Phobius"/>
    </source>
</evidence>
<evidence type="ECO:0000313" key="5">
    <source>
        <dbReference type="Proteomes" id="UP000282028"/>
    </source>
</evidence>
<sequence length="71" mass="7970">MNPLVIAHLQIILAMAIVGSSVVFGKRITSTFPVFLASELRFIIATVILLALFYYKEKSGFCVRRDLLHLC</sequence>
<accession>A0A3M8CEU0</accession>